<dbReference type="EMBL" id="UZAN01040029">
    <property type="protein sequence ID" value="VDP68176.1"/>
    <property type="molecule type" value="Genomic_DNA"/>
</dbReference>
<dbReference type="InterPro" id="IPR037721">
    <property type="entry name" value="Ferlin"/>
</dbReference>
<name>A0A183A7T3_9TREM</name>
<dbReference type="InterPro" id="IPR012968">
    <property type="entry name" value="FerIin_dom"/>
</dbReference>
<evidence type="ECO:0000256" key="5">
    <source>
        <dbReference type="ARBA" id="ARBA00023136"/>
    </source>
</evidence>
<dbReference type="Pfam" id="PF00168">
    <property type="entry name" value="C2"/>
    <property type="match status" value="2"/>
</dbReference>
<dbReference type="Pfam" id="PF08151">
    <property type="entry name" value="FerI"/>
    <property type="match status" value="1"/>
</dbReference>
<gene>
    <name evidence="7" type="ORF">ECPE_LOCUS3018</name>
</gene>
<keyword evidence="2" id="KW-0812">Transmembrane</keyword>
<dbReference type="GO" id="GO:0007009">
    <property type="term" value="P:plasma membrane organization"/>
    <property type="evidence" value="ECO:0007669"/>
    <property type="project" value="TreeGrafter"/>
</dbReference>
<dbReference type="InterPro" id="IPR035892">
    <property type="entry name" value="C2_domain_sf"/>
</dbReference>
<feature type="domain" description="C2" evidence="6">
    <location>
        <begin position="271"/>
        <end position="406"/>
    </location>
</feature>
<dbReference type="GO" id="GO:0016020">
    <property type="term" value="C:membrane"/>
    <property type="evidence" value="ECO:0007669"/>
    <property type="project" value="UniProtKB-SubCell"/>
</dbReference>
<dbReference type="SMART" id="SM01202">
    <property type="entry name" value="FerI"/>
    <property type="match status" value="1"/>
</dbReference>
<evidence type="ECO:0000256" key="2">
    <source>
        <dbReference type="ARBA" id="ARBA00022692"/>
    </source>
</evidence>
<dbReference type="GO" id="GO:0061025">
    <property type="term" value="P:membrane fusion"/>
    <property type="evidence" value="ECO:0007669"/>
    <property type="project" value="TreeGrafter"/>
</dbReference>
<dbReference type="PROSITE" id="PS50004">
    <property type="entry name" value="C2"/>
    <property type="match status" value="2"/>
</dbReference>
<dbReference type="AlphaFoldDB" id="A0A183A7T3"/>
<reference evidence="9" key="1">
    <citation type="submission" date="2016-06" db="UniProtKB">
        <authorList>
            <consortium name="WormBaseParasite"/>
        </authorList>
    </citation>
    <scope>IDENTIFICATION</scope>
</reference>
<dbReference type="WBParaSite" id="ECPE_0000302101-mRNA-1">
    <property type="protein sequence ID" value="ECPE_0000302101-mRNA-1"/>
    <property type="gene ID" value="ECPE_0000302101"/>
</dbReference>
<keyword evidence="4" id="KW-1133">Transmembrane helix</keyword>
<accession>A0A183A7T3</accession>
<comment type="subcellular location">
    <subcellularLocation>
        <location evidence="1">Membrane</location>
        <topology evidence="1">Single-pass membrane protein</topology>
    </subcellularLocation>
</comment>
<keyword evidence="8" id="KW-1185">Reference proteome</keyword>
<proteinExistence type="predicted"/>
<dbReference type="OrthoDB" id="10059618at2759"/>
<evidence type="ECO:0000259" key="6">
    <source>
        <dbReference type="PROSITE" id="PS50004"/>
    </source>
</evidence>
<dbReference type="CDD" id="cd04011">
    <property type="entry name" value="C2B_Ferlin"/>
    <property type="match status" value="1"/>
</dbReference>
<reference evidence="7 8" key="2">
    <citation type="submission" date="2018-11" db="EMBL/GenBank/DDBJ databases">
        <authorList>
            <consortium name="Pathogen Informatics"/>
        </authorList>
    </citation>
    <scope>NUCLEOTIDE SEQUENCE [LARGE SCALE GENOMIC DNA]</scope>
    <source>
        <strain evidence="7 8">Egypt</strain>
    </source>
</reference>
<dbReference type="SUPFAM" id="SSF49562">
    <property type="entry name" value="C2 domain (Calcium/lipid-binding domain, CaLB)"/>
    <property type="match status" value="2"/>
</dbReference>
<evidence type="ECO:0000256" key="4">
    <source>
        <dbReference type="ARBA" id="ARBA00022989"/>
    </source>
</evidence>
<sequence>MAKATVPLKGAFSSGRMDLKLPLLSKDGKETASTLELSVIYKKPASAAGAAGTTGTTGGGGITVNQDTGSSTAAAAAGAAGAAGGDSASGSPGESDISAGVSFGDVSGGITGSGGVVRHRHEAYSTKADDYQIRVKVIEARQLQGGNITPICKVNCAGKNRETRVKSPTHSPYWNEIFYFNFHEAPSKLFEQMIQFSVYNAKKLRQDALIGSFKFDLSLVYEQDRHALLNKWLLLCDPEDHMSGAKGYLKISIVILGPGDEPVSMKVDDSDEQDIEANLLRPAGVQLRPAVLKIRLYKAEDLPQMDADTLGKIKNVVSSSKDDKEYCDPYVEFSFAGTKMKSSKKYETANPEWNEEIILNHQVSPVCSVSHDQHPHMNVGSNDSKFVCGGLLNCHPKTEFLVAKLC</sequence>
<keyword evidence="3" id="KW-0677">Repeat</keyword>
<dbReference type="PANTHER" id="PTHR12546">
    <property type="entry name" value="FER-1-LIKE"/>
    <property type="match status" value="1"/>
</dbReference>
<evidence type="ECO:0000256" key="1">
    <source>
        <dbReference type="ARBA" id="ARBA00004167"/>
    </source>
</evidence>
<dbReference type="Gene3D" id="2.60.40.150">
    <property type="entry name" value="C2 domain"/>
    <property type="match status" value="2"/>
</dbReference>
<evidence type="ECO:0000313" key="8">
    <source>
        <dbReference type="Proteomes" id="UP000272942"/>
    </source>
</evidence>
<dbReference type="PANTHER" id="PTHR12546:SF33">
    <property type="entry name" value="SPERM VESICLE FUSION PROTEIN FER-1"/>
    <property type="match status" value="1"/>
</dbReference>
<organism evidence="9">
    <name type="scientific">Echinostoma caproni</name>
    <dbReference type="NCBI Taxonomy" id="27848"/>
    <lineage>
        <taxon>Eukaryota</taxon>
        <taxon>Metazoa</taxon>
        <taxon>Spiralia</taxon>
        <taxon>Lophotrochozoa</taxon>
        <taxon>Platyhelminthes</taxon>
        <taxon>Trematoda</taxon>
        <taxon>Digenea</taxon>
        <taxon>Plagiorchiida</taxon>
        <taxon>Echinostomata</taxon>
        <taxon>Echinostomatoidea</taxon>
        <taxon>Echinostomatidae</taxon>
        <taxon>Echinostoma</taxon>
    </lineage>
</organism>
<evidence type="ECO:0000313" key="9">
    <source>
        <dbReference type="WBParaSite" id="ECPE_0000302101-mRNA-1"/>
    </source>
</evidence>
<dbReference type="InterPro" id="IPR000008">
    <property type="entry name" value="C2_dom"/>
</dbReference>
<dbReference type="InterPro" id="IPR037720">
    <property type="entry name" value="C2B_Ferlin"/>
</dbReference>
<dbReference type="SMART" id="SM00239">
    <property type="entry name" value="C2"/>
    <property type="match status" value="2"/>
</dbReference>
<evidence type="ECO:0000256" key="3">
    <source>
        <dbReference type="ARBA" id="ARBA00022737"/>
    </source>
</evidence>
<feature type="domain" description="C2" evidence="6">
    <location>
        <begin position="113"/>
        <end position="233"/>
    </location>
</feature>
<keyword evidence="5" id="KW-0472">Membrane</keyword>
<dbReference type="Proteomes" id="UP000272942">
    <property type="component" value="Unassembled WGS sequence"/>
</dbReference>
<evidence type="ECO:0000313" key="7">
    <source>
        <dbReference type="EMBL" id="VDP68176.1"/>
    </source>
</evidence>
<protein>
    <submittedName>
        <fullName evidence="9">C2 domain-containing protein</fullName>
    </submittedName>
</protein>